<reference evidence="5 6" key="1">
    <citation type="journal article" date="2016" name="Genome Biol. Evol.">
        <title>Divergent and convergent evolution of fungal pathogenicity.</title>
        <authorList>
            <person name="Shang Y."/>
            <person name="Xiao G."/>
            <person name="Zheng P."/>
            <person name="Cen K."/>
            <person name="Zhan S."/>
            <person name="Wang C."/>
        </authorList>
    </citation>
    <scope>NUCLEOTIDE SEQUENCE [LARGE SCALE GENOMIC DNA]</scope>
    <source>
        <strain evidence="5 6">RCEF 264</strain>
    </source>
</reference>
<gene>
    <name evidence="5" type="ORF">SPI_00115</name>
</gene>
<dbReference type="EMBL" id="AZHD01000001">
    <property type="protein sequence ID" value="OAA67920.1"/>
    <property type="molecule type" value="Genomic_DNA"/>
</dbReference>
<evidence type="ECO:0008006" key="7">
    <source>
        <dbReference type="Google" id="ProtNLM"/>
    </source>
</evidence>
<evidence type="ECO:0000259" key="4">
    <source>
        <dbReference type="Pfam" id="PF13600"/>
    </source>
</evidence>
<feature type="compositionally biased region" description="Acidic residues" evidence="2">
    <location>
        <begin position="83"/>
        <end position="111"/>
    </location>
</feature>
<dbReference type="InterPro" id="IPR011935">
    <property type="entry name" value="CHP02231"/>
</dbReference>
<feature type="compositionally biased region" description="Gly residues" evidence="2">
    <location>
        <begin position="532"/>
        <end position="541"/>
    </location>
</feature>
<feature type="region of interest" description="Disordered" evidence="2">
    <location>
        <begin position="83"/>
        <end position="117"/>
    </location>
</feature>
<evidence type="ECO:0000256" key="2">
    <source>
        <dbReference type="SAM" id="MobiDB-lite"/>
    </source>
</evidence>
<dbReference type="STRING" id="1081102.A0A167ZUH3"/>
<evidence type="ECO:0000259" key="3">
    <source>
        <dbReference type="Pfam" id="PF13598"/>
    </source>
</evidence>
<feature type="coiled-coil region" evidence="1">
    <location>
        <begin position="183"/>
        <end position="253"/>
    </location>
</feature>
<feature type="region of interest" description="Disordered" evidence="2">
    <location>
        <begin position="421"/>
        <end position="441"/>
    </location>
</feature>
<feature type="region of interest" description="Disordered" evidence="2">
    <location>
        <begin position="296"/>
        <end position="315"/>
    </location>
</feature>
<feature type="compositionally biased region" description="Acidic residues" evidence="2">
    <location>
        <begin position="546"/>
        <end position="569"/>
    </location>
</feature>
<feature type="domain" description="DUF4140" evidence="4">
    <location>
        <begin position="19"/>
        <end position="149"/>
    </location>
</feature>
<feature type="region of interest" description="Disordered" evidence="2">
    <location>
        <begin position="485"/>
        <end position="569"/>
    </location>
</feature>
<dbReference type="Pfam" id="PF13598">
    <property type="entry name" value="DUF4139"/>
    <property type="match status" value="1"/>
</dbReference>
<dbReference type="AlphaFoldDB" id="A0A167ZUH3"/>
<dbReference type="InterPro" id="IPR037291">
    <property type="entry name" value="DUF4139"/>
</dbReference>
<evidence type="ECO:0000313" key="6">
    <source>
        <dbReference type="Proteomes" id="UP000076874"/>
    </source>
</evidence>
<feature type="compositionally biased region" description="Basic and acidic residues" evidence="2">
    <location>
        <begin position="299"/>
        <end position="311"/>
    </location>
</feature>
<proteinExistence type="predicted"/>
<keyword evidence="6" id="KW-1185">Reference proteome</keyword>
<dbReference type="PANTHER" id="PTHR31005">
    <property type="entry name" value="DUF4139 DOMAIN-CONTAINING PROTEIN"/>
    <property type="match status" value="1"/>
</dbReference>
<feature type="compositionally biased region" description="Pro residues" evidence="2">
    <location>
        <begin position="498"/>
        <end position="510"/>
    </location>
</feature>
<dbReference type="Proteomes" id="UP000076874">
    <property type="component" value="Unassembled WGS sequence"/>
</dbReference>
<feature type="domain" description="DUF4139" evidence="3">
    <location>
        <begin position="325"/>
        <end position="721"/>
    </location>
</feature>
<dbReference type="Pfam" id="PF13600">
    <property type="entry name" value="DUF4140"/>
    <property type="match status" value="1"/>
</dbReference>
<comment type="caution">
    <text evidence="5">The sequence shown here is derived from an EMBL/GenBank/DDBJ whole genome shotgun (WGS) entry which is preliminary data.</text>
</comment>
<evidence type="ECO:0000256" key="1">
    <source>
        <dbReference type="SAM" id="Coils"/>
    </source>
</evidence>
<dbReference type="InterPro" id="IPR025554">
    <property type="entry name" value="DUF4140"/>
</dbReference>
<keyword evidence="1" id="KW-0175">Coiled coil</keyword>
<organism evidence="5 6">
    <name type="scientific">Niveomyces insectorum RCEF 264</name>
    <dbReference type="NCBI Taxonomy" id="1081102"/>
    <lineage>
        <taxon>Eukaryota</taxon>
        <taxon>Fungi</taxon>
        <taxon>Dikarya</taxon>
        <taxon>Ascomycota</taxon>
        <taxon>Pezizomycotina</taxon>
        <taxon>Sordariomycetes</taxon>
        <taxon>Hypocreomycetidae</taxon>
        <taxon>Hypocreales</taxon>
        <taxon>Cordycipitaceae</taxon>
        <taxon>Niveomyces</taxon>
    </lineage>
</organism>
<sequence>MDSVHKQEFRVRDLPTRSVTLFPTRAQVVRDIKDVSLEPGVNQITIVGLSPTVDENSIKVEGTGAAIISDIAVELLPNREFFDDVYPDDDDDDKSGNSDDGDDDDDDDEPSLPDGSALGLARRQLVELLDHERHAEEQVESAEARQKILDTYGSKMFDRKRDINIDVGIEKYRAERARAFQDRMNGEVRLRSVREQIRQLREKEARLLRQQTKDRAQAAREAAQARRAKEKEREKARRRAAAARAEKLRVRRERERYWPRQCYTVRITLDATTLATPSLSRRTSLSSVTEMFVAAAGDENEKKQDHGDKDAGGASANNDTIACDLAISYVTSSAGWSPTYDLQLSTTTNTAVLCFDAQLSNTTAETWTNCKVVLSTSQTTFSGLSDAIPTLVSWHVKLAKGRGYDGLLRSREESAQTITWQAQQHGYGGAHTKPRKDLFGRDKGGYRSLTRNPYAQPVPEIDLQLENQAVRRPQQQLPIQEQLQMHGHQQHLRTRSAVPPPPRLAAPAPFPVRQALVRPTVPQTRRTVSSIGGFGSRGGGGRYEDAEKEVEQEEEEEEDSEDEDDDDAETLPQELAFQESAFEETGMTTTYDLPGLKTLAPGSVASKQRVARVNFAHIAFSHTVVAKYRPAAYLKARLRNAGQLTLLRGAAGLTLDGAFLGRATLPRCSPGDQVTLNLGVNPAIRVAYTGPAVKRATTGLFTKEDSSAYTRTITLTNTRKTSGTGNGNSSSNSNNRAAAILLVLDQVPVSEDEKLRVEIQQPRGLMPGHGVASQSQSGELAVATGVGVGVDANGSSTTPAAKADWGAAKATLKKGGEIVWDVKLNAGRSVRLDLAYDVSAPAGEGVVQV</sequence>
<evidence type="ECO:0000313" key="5">
    <source>
        <dbReference type="EMBL" id="OAA67920.1"/>
    </source>
</evidence>
<accession>A0A167ZUH3</accession>
<dbReference type="PANTHER" id="PTHR31005:SF8">
    <property type="entry name" value="DUF4139 DOMAIN-CONTAINING PROTEIN"/>
    <property type="match status" value="1"/>
</dbReference>
<dbReference type="OrthoDB" id="10068793at2759"/>
<name>A0A167ZUH3_9HYPO</name>
<protein>
    <recommendedName>
        <fullName evidence="7">Mucoidy inhibitor-like protein</fullName>
    </recommendedName>
</protein>